<dbReference type="Proteomes" id="UP001141552">
    <property type="component" value="Unassembled WGS sequence"/>
</dbReference>
<gene>
    <name evidence="1" type="ORF">Tsubulata_040520</name>
</gene>
<proteinExistence type="predicted"/>
<protein>
    <submittedName>
        <fullName evidence="1">Uncharacterized protein</fullName>
    </submittedName>
</protein>
<reference evidence="1" key="2">
    <citation type="journal article" date="2023" name="Plants (Basel)">
        <title>Annotation of the Turnera subulata (Passifloraceae) Draft Genome Reveals the S-Locus Evolved after the Divergence of Turneroideae from Passifloroideae in a Stepwise Manner.</title>
        <authorList>
            <person name="Henning P.M."/>
            <person name="Roalson E.H."/>
            <person name="Mir W."/>
            <person name="McCubbin A.G."/>
            <person name="Shore J.S."/>
        </authorList>
    </citation>
    <scope>NUCLEOTIDE SEQUENCE</scope>
    <source>
        <strain evidence="1">F60SS</strain>
    </source>
</reference>
<dbReference type="AlphaFoldDB" id="A0A9Q0G0A0"/>
<dbReference type="EMBL" id="JAKUCV010003268">
    <property type="protein sequence ID" value="KAJ4839601.1"/>
    <property type="molecule type" value="Genomic_DNA"/>
</dbReference>
<dbReference type="OrthoDB" id="2020370at2759"/>
<sequence>MLLSLVQTIYASPFQSNQTHTNALLHKSDADHLNPSAAKTLQTTLLYPTKKKKSATRKSTALNATIHASLFEAPLAWAGRLCIYYALLRIGWAGSMANPLVRGLDDGADVFVDDDDVVSGGCDDLGFSKLTETQKCIPDEELSEKRKSTSAWVVTPKGTLKRKYRVPSITEGRRVLKAISSFLSDDDHFRDAATHKGCQIRRQSAHSESVCCNNVRALFDELRTPHLVVEITPFPAGPLTQNDYIRAEKLGRFIKTVLQS</sequence>
<organism evidence="1 2">
    <name type="scientific">Turnera subulata</name>
    <dbReference type="NCBI Taxonomy" id="218843"/>
    <lineage>
        <taxon>Eukaryota</taxon>
        <taxon>Viridiplantae</taxon>
        <taxon>Streptophyta</taxon>
        <taxon>Embryophyta</taxon>
        <taxon>Tracheophyta</taxon>
        <taxon>Spermatophyta</taxon>
        <taxon>Magnoliopsida</taxon>
        <taxon>eudicotyledons</taxon>
        <taxon>Gunneridae</taxon>
        <taxon>Pentapetalae</taxon>
        <taxon>rosids</taxon>
        <taxon>fabids</taxon>
        <taxon>Malpighiales</taxon>
        <taxon>Passifloraceae</taxon>
        <taxon>Turnera</taxon>
    </lineage>
</organism>
<keyword evidence="2" id="KW-1185">Reference proteome</keyword>
<dbReference type="PANTHER" id="PTHR37229">
    <property type="entry name" value="6,7-DIMETHYL-8-RIBITYLLUMAZINE SYNTHASE"/>
    <property type="match status" value="1"/>
</dbReference>
<evidence type="ECO:0000313" key="1">
    <source>
        <dbReference type="EMBL" id="KAJ4839601.1"/>
    </source>
</evidence>
<reference evidence="1" key="1">
    <citation type="submission" date="2022-02" db="EMBL/GenBank/DDBJ databases">
        <authorList>
            <person name="Henning P.M."/>
            <person name="McCubbin A.G."/>
            <person name="Shore J.S."/>
        </authorList>
    </citation>
    <scope>NUCLEOTIDE SEQUENCE</scope>
    <source>
        <strain evidence="1">F60SS</strain>
        <tissue evidence="1">Leaves</tissue>
    </source>
</reference>
<comment type="caution">
    <text evidence="1">The sequence shown here is derived from an EMBL/GenBank/DDBJ whole genome shotgun (WGS) entry which is preliminary data.</text>
</comment>
<evidence type="ECO:0000313" key="2">
    <source>
        <dbReference type="Proteomes" id="UP001141552"/>
    </source>
</evidence>
<dbReference type="PANTHER" id="PTHR37229:SF2">
    <property type="entry name" value="6,7-DIMETHYL-8-RIBITYLLUMAZINE SYNTHASE"/>
    <property type="match status" value="1"/>
</dbReference>
<accession>A0A9Q0G0A0</accession>
<name>A0A9Q0G0A0_9ROSI</name>
<dbReference type="GO" id="GO:0009941">
    <property type="term" value="C:chloroplast envelope"/>
    <property type="evidence" value="ECO:0007669"/>
    <property type="project" value="TreeGrafter"/>
</dbReference>